<dbReference type="PROSITE" id="PS50158">
    <property type="entry name" value="ZF_CCHC"/>
    <property type="match status" value="1"/>
</dbReference>
<proteinExistence type="predicted"/>
<keyword evidence="4" id="KW-1185">Reference proteome</keyword>
<dbReference type="AlphaFoldDB" id="A0AAD4VXG7"/>
<dbReference type="InterPro" id="IPR001878">
    <property type="entry name" value="Znf_CCHC"/>
</dbReference>
<dbReference type="Pfam" id="PF22936">
    <property type="entry name" value="Pol_BBD"/>
    <property type="match status" value="1"/>
</dbReference>
<dbReference type="Proteomes" id="UP001054821">
    <property type="component" value="Chromosome 4"/>
</dbReference>
<name>A0AAD4VXG7_PRUDU</name>
<evidence type="ECO:0000259" key="2">
    <source>
        <dbReference type="PROSITE" id="PS50158"/>
    </source>
</evidence>
<evidence type="ECO:0000313" key="4">
    <source>
        <dbReference type="Proteomes" id="UP001054821"/>
    </source>
</evidence>
<feature type="domain" description="CCHC-type" evidence="2">
    <location>
        <begin position="19"/>
        <end position="32"/>
    </location>
</feature>
<evidence type="ECO:0000256" key="1">
    <source>
        <dbReference type="PROSITE-ProRule" id="PRU00047"/>
    </source>
</evidence>
<sequence>MPKTASPLHQACDKSKVQCFNCQKFGHYQNECNSLKFENKGHHAKFAENDNGNEETLLLAFNVVSDDEKNKWLFDTGCSNHMCGHKDLFNDLNEFVQSVITFGD</sequence>
<keyword evidence="1" id="KW-0479">Metal-binding</keyword>
<dbReference type="Pfam" id="PF00098">
    <property type="entry name" value="zf-CCHC"/>
    <property type="match status" value="1"/>
</dbReference>
<keyword evidence="1" id="KW-0863">Zinc-finger</keyword>
<dbReference type="EMBL" id="JAJFAZ020000004">
    <property type="protein sequence ID" value="KAI5331652.1"/>
    <property type="molecule type" value="Genomic_DNA"/>
</dbReference>
<gene>
    <name evidence="3" type="ORF">L3X38_021778</name>
</gene>
<dbReference type="InterPro" id="IPR054722">
    <property type="entry name" value="PolX-like_BBD"/>
</dbReference>
<keyword evidence="1" id="KW-0862">Zinc</keyword>
<dbReference type="SUPFAM" id="SSF57756">
    <property type="entry name" value="Retrovirus zinc finger-like domains"/>
    <property type="match status" value="1"/>
</dbReference>
<protein>
    <recommendedName>
        <fullName evidence="2">CCHC-type domain-containing protein</fullName>
    </recommendedName>
</protein>
<dbReference type="InterPro" id="IPR036875">
    <property type="entry name" value="Znf_CCHC_sf"/>
</dbReference>
<organism evidence="3 4">
    <name type="scientific">Prunus dulcis</name>
    <name type="common">Almond</name>
    <name type="synonym">Amygdalus dulcis</name>
    <dbReference type="NCBI Taxonomy" id="3755"/>
    <lineage>
        <taxon>Eukaryota</taxon>
        <taxon>Viridiplantae</taxon>
        <taxon>Streptophyta</taxon>
        <taxon>Embryophyta</taxon>
        <taxon>Tracheophyta</taxon>
        <taxon>Spermatophyta</taxon>
        <taxon>Magnoliopsida</taxon>
        <taxon>eudicotyledons</taxon>
        <taxon>Gunneridae</taxon>
        <taxon>Pentapetalae</taxon>
        <taxon>rosids</taxon>
        <taxon>fabids</taxon>
        <taxon>Rosales</taxon>
        <taxon>Rosaceae</taxon>
        <taxon>Amygdaloideae</taxon>
        <taxon>Amygdaleae</taxon>
        <taxon>Prunus</taxon>
    </lineage>
</organism>
<accession>A0AAD4VXG7</accession>
<dbReference type="GO" id="GO:0003676">
    <property type="term" value="F:nucleic acid binding"/>
    <property type="evidence" value="ECO:0007669"/>
    <property type="project" value="InterPro"/>
</dbReference>
<dbReference type="SMART" id="SM00343">
    <property type="entry name" value="ZnF_C2HC"/>
    <property type="match status" value="1"/>
</dbReference>
<comment type="caution">
    <text evidence="3">The sequence shown here is derived from an EMBL/GenBank/DDBJ whole genome shotgun (WGS) entry which is preliminary data.</text>
</comment>
<evidence type="ECO:0000313" key="3">
    <source>
        <dbReference type="EMBL" id="KAI5331652.1"/>
    </source>
</evidence>
<dbReference type="GO" id="GO:0008270">
    <property type="term" value="F:zinc ion binding"/>
    <property type="evidence" value="ECO:0007669"/>
    <property type="project" value="UniProtKB-KW"/>
</dbReference>
<reference evidence="3 4" key="1">
    <citation type="journal article" date="2022" name="G3 (Bethesda)">
        <title>Whole-genome sequence and methylome profiling of the almond [Prunus dulcis (Mill.) D.A. Webb] cultivar 'Nonpareil'.</title>
        <authorList>
            <person name="D'Amico-Willman K.M."/>
            <person name="Ouma W.Z."/>
            <person name="Meulia T."/>
            <person name="Sideli G.M."/>
            <person name="Gradziel T.M."/>
            <person name="Fresnedo-Ramirez J."/>
        </authorList>
    </citation>
    <scope>NUCLEOTIDE SEQUENCE [LARGE SCALE GENOMIC DNA]</scope>
    <source>
        <strain evidence="3">Clone GOH B32 T37-40</strain>
    </source>
</reference>